<organism evidence="2 3">
    <name type="scientific">Aspergillus ochraceoroseus IBT 24754</name>
    <dbReference type="NCBI Taxonomy" id="1392256"/>
    <lineage>
        <taxon>Eukaryota</taxon>
        <taxon>Fungi</taxon>
        <taxon>Dikarya</taxon>
        <taxon>Ascomycota</taxon>
        <taxon>Pezizomycotina</taxon>
        <taxon>Eurotiomycetes</taxon>
        <taxon>Eurotiomycetidae</taxon>
        <taxon>Eurotiales</taxon>
        <taxon>Aspergillaceae</taxon>
        <taxon>Aspergillus</taxon>
        <taxon>Aspergillus subgen. Nidulantes</taxon>
    </lineage>
</organism>
<evidence type="ECO:0000256" key="1">
    <source>
        <dbReference type="SAM" id="MobiDB-lite"/>
    </source>
</evidence>
<gene>
    <name evidence="2" type="ORF">P175DRAFT_0556019</name>
</gene>
<dbReference type="EMBL" id="MSFN02000002">
    <property type="protein sequence ID" value="PTU23376.1"/>
    <property type="molecule type" value="Genomic_DNA"/>
</dbReference>
<dbReference type="RefSeq" id="XP_040754768.1">
    <property type="nucleotide sequence ID" value="XM_040900665.1"/>
</dbReference>
<feature type="compositionally biased region" description="Pro residues" evidence="1">
    <location>
        <begin position="25"/>
        <end position="35"/>
    </location>
</feature>
<feature type="region of interest" description="Disordered" evidence="1">
    <location>
        <begin position="1"/>
        <end position="37"/>
    </location>
</feature>
<protein>
    <submittedName>
        <fullName evidence="2">Uncharacterized protein</fullName>
    </submittedName>
</protein>
<accession>A0A2T5M4E2</accession>
<evidence type="ECO:0000313" key="3">
    <source>
        <dbReference type="Proteomes" id="UP000244073"/>
    </source>
</evidence>
<sequence length="392" mass="45138">MDPYIPLPDSRRRSQARKRTDPNTIPGPGPGPGPARTPLISPVDLTVSNIDRDFTKYLDLKNEYHHEFITRFRDHGENTGYAWEEIRDSANIRGICVDRFLDTYGMQYWGTPENREMYLLPDSLAHPEIIFTFPERRDKETSHILRKPKRKANDEITYINERNPGSRRPEKQMSSRTIQNPRKEKASEQEERIMVPPPPAPPAMSLLPAPVSLPKAETKASSSPIQTPETPVRYENETYFLVRASHQLDAAPAWVKYKEFDSAASFLTQMGQECGLPTWRSANAQLAAELEGSPPLAGVMASVKLEWTDDEVLVRWGRDSDLEIIAGQVRRAWLAKDLGFRCIQCFKIAVLLHVRDWDWGLSRLGHNIGFLFDWDRYLVYQRTMEQERHVPR</sequence>
<reference evidence="2 3" key="1">
    <citation type="journal article" date="2018" name="Proc. Natl. Acad. Sci. U.S.A.">
        <title>Linking secondary metabolites to gene clusters through genome sequencing of six diverse Aspergillus species.</title>
        <authorList>
            <person name="Kaerboelling I."/>
            <person name="Vesth T.C."/>
            <person name="Frisvad J.C."/>
            <person name="Nybo J.L."/>
            <person name="Theobald S."/>
            <person name="Kuo A."/>
            <person name="Bowyer P."/>
            <person name="Matsuda Y."/>
            <person name="Mondo S."/>
            <person name="Lyhne E.K."/>
            <person name="Kogle M.E."/>
            <person name="Clum A."/>
            <person name="Lipzen A."/>
            <person name="Salamov A."/>
            <person name="Ngan C.Y."/>
            <person name="Daum C."/>
            <person name="Chiniquy J."/>
            <person name="Barry K."/>
            <person name="LaButti K."/>
            <person name="Haridas S."/>
            <person name="Simmons B.A."/>
            <person name="Magnuson J.K."/>
            <person name="Mortensen U.H."/>
            <person name="Larsen T.O."/>
            <person name="Grigoriev I.V."/>
            <person name="Baker S.E."/>
            <person name="Andersen M.R."/>
        </authorList>
    </citation>
    <scope>NUCLEOTIDE SEQUENCE [LARGE SCALE GENOMIC DNA]</scope>
    <source>
        <strain evidence="2 3">IBT 24754</strain>
    </source>
</reference>
<dbReference type="OrthoDB" id="5425806at2759"/>
<dbReference type="GeneID" id="63817549"/>
<dbReference type="Proteomes" id="UP000244073">
    <property type="component" value="Unassembled WGS sequence"/>
</dbReference>
<evidence type="ECO:0000313" key="2">
    <source>
        <dbReference type="EMBL" id="PTU23376.1"/>
    </source>
</evidence>
<feature type="compositionally biased region" description="Basic and acidic residues" evidence="1">
    <location>
        <begin position="181"/>
        <end position="193"/>
    </location>
</feature>
<proteinExistence type="predicted"/>
<feature type="region of interest" description="Disordered" evidence="1">
    <location>
        <begin position="140"/>
        <end position="203"/>
    </location>
</feature>
<name>A0A2T5M4E2_9EURO</name>
<dbReference type="AlphaFoldDB" id="A0A2T5M4E2"/>
<dbReference type="VEuPathDB" id="FungiDB:P175DRAFT_0556019"/>
<comment type="caution">
    <text evidence="2">The sequence shown here is derived from an EMBL/GenBank/DDBJ whole genome shotgun (WGS) entry which is preliminary data.</text>
</comment>